<dbReference type="InterPro" id="IPR036271">
    <property type="entry name" value="Tet_transcr_reg_TetR-rel_C_sf"/>
</dbReference>
<dbReference type="Pfam" id="PF00440">
    <property type="entry name" value="TetR_N"/>
    <property type="match status" value="1"/>
</dbReference>
<dbReference type="AlphaFoldDB" id="A0A081DB79"/>
<sequence length="188" mass="21609">MARKKQYKEEEVLEKAMNLFWIKGYENTSLEMLEKEMGGINKFSIYSSFGSKKNLFIESLKLYRKKVGEITNQLEKSSAGVVAIKQYFYDFLKLSAGKGFSKGCLMTNTLMDIDKETDNKILRQVESFRDDIRQVFLNKLITGNNESLLIAEKKADYLLISMIGLSSASKITIDTQLENYIENTFKTL</sequence>
<organism evidence="5 6">
    <name type="scientific">Nonlabens ulvanivorans</name>
    <name type="common">Persicivirga ulvanivorans</name>
    <dbReference type="NCBI Taxonomy" id="906888"/>
    <lineage>
        <taxon>Bacteria</taxon>
        <taxon>Pseudomonadati</taxon>
        <taxon>Bacteroidota</taxon>
        <taxon>Flavobacteriia</taxon>
        <taxon>Flavobacteriales</taxon>
        <taxon>Flavobacteriaceae</taxon>
        <taxon>Nonlabens</taxon>
    </lineage>
</organism>
<dbReference type="EMBL" id="BBLG01000003">
    <property type="protein sequence ID" value="GAK76175.1"/>
    <property type="molecule type" value="Genomic_DNA"/>
</dbReference>
<dbReference type="Gene3D" id="1.10.357.10">
    <property type="entry name" value="Tetracycline Repressor, domain 2"/>
    <property type="match status" value="1"/>
</dbReference>
<dbReference type="Gene3D" id="1.10.10.60">
    <property type="entry name" value="Homeodomain-like"/>
    <property type="match status" value="1"/>
</dbReference>
<dbReference type="SUPFAM" id="SSF46689">
    <property type="entry name" value="Homeodomain-like"/>
    <property type="match status" value="1"/>
</dbReference>
<dbReference type="PANTHER" id="PTHR47506">
    <property type="entry name" value="TRANSCRIPTIONAL REGULATORY PROTEIN"/>
    <property type="match status" value="1"/>
</dbReference>
<evidence type="ECO:0000256" key="3">
    <source>
        <dbReference type="ARBA" id="ARBA00023163"/>
    </source>
</evidence>
<evidence type="ECO:0000313" key="5">
    <source>
        <dbReference type="EMBL" id="GAK76175.1"/>
    </source>
</evidence>
<evidence type="ECO:0000313" key="6">
    <source>
        <dbReference type="Proteomes" id="UP000028980"/>
    </source>
</evidence>
<dbReference type="InterPro" id="IPR009057">
    <property type="entry name" value="Homeodomain-like_sf"/>
</dbReference>
<protein>
    <submittedName>
        <fullName evidence="5">Transcriptional regulator</fullName>
    </submittedName>
</protein>
<keyword evidence="3" id="KW-0804">Transcription</keyword>
<proteinExistence type="predicted"/>
<dbReference type="GO" id="GO:0003677">
    <property type="term" value="F:DNA binding"/>
    <property type="evidence" value="ECO:0007669"/>
    <property type="project" value="UniProtKB-KW"/>
</dbReference>
<dbReference type="Proteomes" id="UP000028980">
    <property type="component" value="Unassembled WGS sequence"/>
</dbReference>
<reference evidence="5 6" key="1">
    <citation type="journal article" date="2014" name="Genome Announc.">
        <title>Draft Genome Sequences of Marine Flavobacterium Nonlabens Strains NR17, NR24, NR27, NR32, NR33, and Ara13.</title>
        <authorList>
            <person name="Nakanishi M."/>
            <person name="Meirelles P."/>
            <person name="Suzuki R."/>
            <person name="Takatani N."/>
            <person name="Mino S."/>
            <person name="Suda W."/>
            <person name="Oshima K."/>
            <person name="Hattori M."/>
            <person name="Ohkuma M."/>
            <person name="Hosokawa M."/>
            <person name="Miyashita K."/>
            <person name="Thompson F.L."/>
            <person name="Niwa A."/>
            <person name="Sawabe T."/>
            <person name="Sawabe T."/>
        </authorList>
    </citation>
    <scope>NUCLEOTIDE SEQUENCE [LARGE SCALE GENOMIC DNA]</scope>
    <source>
        <strain evidence="6">JCM19296</strain>
    </source>
</reference>
<evidence type="ECO:0000259" key="4">
    <source>
        <dbReference type="Pfam" id="PF00440"/>
    </source>
</evidence>
<name>A0A081DB79_NONUL</name>
<feature type="domain" description="HTH tetR-type" evidence="4">
    <location>
        <begin position="13"/>
        <end position="58"/>
    </location>
</feature>
<accession>A0A081DB79</accession>
<gene>
    <name evidence="5" type="ORF">JCM19296_1772</name>
</gene>
<dbReference type="SUPFAM" id="SSF48498">
    <property type="entry name" value="Tetracyclin repressor-like, C-terminal domain"/>
    <property type="match status" value="1"/>
</dbReference>
<dbReference type="PANTHER" id="PTHR47506:SF1">
    <property type="entry name" value="HTH-TYPE TRANSCRIPTIONAL REGULATOR YJDC"/>
    <property type="match status" value="1"/>
</dbReference>
<comment type="caution">
    <text evidence="5">The sequence shown here is derived from an EMBL/GenBank/DDBJ whole genome shotgun (WGS) entry which is preliminary data.</text>
</comment>
<keyword evidence="2" id="KW-0238">DNA-binding</keyword>
<evidence type="ECO:0000256" key="2">
    <source>
        <dbReference type="ARBA" id="ARBA00023125"/>
    </source>
</evidence>
<keyword evidence="1" id="KW-0805">Transcription regulation</keyword>
<dbReference type="InterPro" id="IPR001647">
    <property type="entry name" value="HTH_TetR"/>
</dbReference>
<evidence type="ECO:0000256" key="1">
    <source>
        <dbReference type="ARBA" id="ARBA00023015"/>
    </source>
</evidence>